<dbReference type="Pfam" id="PF08620">
    <property type="entry name" value="RPAP1_C"/>
    <property type="match status" value="1"/>
</dbReference>
<dbReference type="EMBL" id="JABANO010033068">
    <property type="protein sequence ID" value="KAF4707503.1"/>
    <property type="molecule type" value="Genomic_DNA"/>
</dbReference>
<dbReference type="InterPro" id="IPR013929">
    <property type="entry name" value="RPAP1_C"/>
</dbReference>
<dbReference type="InterPro" id="IPR039913">
    <property type="entry name" value="RPAP1/Rba50"/>
</dbReference>
<accession>A0A7J6QGS6</accession>
<comment type="caution">
    <text evidence="2">The sequence shown here is derived from an EMBL/GenBank/DDBJ whole genome shotgun (WGS) entry which is preliminary data.</text>
</comment>
<dbReference type="Proteomes" id="UP000574390">
    <property type="component" value="Unassembled WGS sequence"/>
</dbReference>
<evidence type="ECO:0000313" key="4">
    <source>
        <dbReference type="Proteomes" id="UP000553632"/>
    </source>
</evidence>
<organism evidence="2 4">
    <name type="scientific">Perkinsus olseni</name>
    <name type="common">Perkinsus atlanticus</name>
    <dbReference type="NCBI Taxonomy" id="32597"/>
    <lineage>
        <taxon>Eukaryota</taxon>
        <taxon>Sar</taxon>
        <taxon>Alveolata</taxon>
        <taxon>Perkinsozoa</taxon>
        <taxon>Perkinsea</taxon>
        <taxon>Perkinsida</taxon>
        <taxon>Perkinsidae</taxon>
        <taxon>Perkinsus</taxon>
    </lineage>
</organism>
<feature type="domain" description="RPAP1 C-terminal" evidence="1">
    <location>
        <begin position="16"/>
        <end position="79"/>
    </location>
</feature>
<dbReference type="AlphaFoldDB" id="A0A7J6QGS6"/>
<keyword evidence="4" id="KW-1185">Reference proteome</keyword>
<evidence type="ECO:0000313" key="3">
    <source>
        <dbReference type="EMBL" id="KAF4722075.1"/>
    </source>
</evidence>
<dbReference type="GO" id="GO:0006366">
    <property type="term" value="P:transcription by RNA polymerase II"/>
    <property type="evidence" value="ECO:0007669"/>
    <property type="project" value="InterPro"/>
</dbReference>
<reference evidence="4 5" key="1">
    <citation type="submission" date="2020-04" db="EMBL/GenBank/DDBJ databases">
        <title>Perkinsus olseni comparative genomics.</title>
        <authorList>
            <person name="Bogema D.R."/>
        </authorList>
    </citation>
    <scope>NUCLEOTIDE SEQUENCE [LARGE SCALE GENOMIC DNA]</scope>
    <source>
        <strain evidence="3">ATCC PRA-205</strain>
        <strain evidence="2 4">ATCC PRA-207</strain>
    </source>
</reference>
<name>A0A7J6QGS6_PEROL</name>
<dbReference type="Proteomes" id="UP000553632">
    <property type="component" value="Unassembled WGS sequence"/>
</dbReference>
<feature type="non-terminal residue" evidence="2">
    <location>
        <position position="225"/>
    </location>
</feature>
<dbReference type="PANTHER" id="PTHR21483">
    <property type="entry name" value="RNA POLYMERASE II-ASSOCIATED PROTEIN 1"/>
    <property type="match status" value="1"/>
</dbReference>
<dbReference type="EMBL" id="JABANM010020890">
    <property type="protein sequence ID" value="KAF4722075.1"/>
    <property type="molecule type" value="Genomic_DNA"/>
</dbReference>
<dbReference type="OMA" id="KWMEPIA"/>
<gene>
    <name evidence="3" type="ORF">FOZ62_007956</name>
    <name evidence="2" type="ORF">FOZ63_008796</name>
</gene>
<dbReference type="PANTHER" id="PTHR21483:SF18">
    <property type="entry name" value="RNA POLYMERASE II-ASSOCIATED PROTEIN 1"/>
    <property type="match status" value="1"/>
</dbReference>
<evidence type="ECO:0000313" key="5">
    <source>
        <dbReference type="Proteomes" id="UP000574390"/>
    </source>
</evidence>
<evidence type="ECO:0000313" key="2">
    <source>
        <dbReference type="EMBL" id="KAF4707503.1"/>
    </source>
</evidence>
<sequence>EEDLPRPEDESFEGRRFDFEGNELKRGSSGVEGKYDPVVAILYHHGEEPGRPGYTVQELLVLSDSNNGGQRQLALRMLREESAWSVRHAALAALVQLLVRFPSFTKDLADIPEFLISLENIAKQEMFRVDEQEESPSVVSLAHILSLLLPLAPKLQDICSDTINFAADSYRVTTCILLLPYVDDYYRASQIGSMRVLGGLERPKQSDLDWCCAGLDRWSKGVTDG</sequence>
<proteinExistence type="predicted"/>
<feature type="non-terminal residue" evidence="2">
    <location>
        <position position="1"/>
    </location>
</feature>
<protein>
    <recommendedName>
        <fullName evidence="1">RPAP1 C-terminal domain-containing protein</fullName>
    </recommendedName>
</protein>
<evidence type="ECO:0000259" key="1">
    <source>
        <dbReference type="Pfam" id="PF08620"/>
    </source>
</evidence>